<evidence type="ECO:0000256" key="2">
    <source>
        <dbReference type="ARBA" id="ARBA00023136"/>
    </source>
</evidence>
<feature type="domain" description="Secretin/TonB short N-terminal" evidence="4">
    <location>
        <begin position="69"/>
        <end position="120"/>
    </location>
</feature>
<keyword evidence="3" id="KW-0998">Cell outer membrane</keyword>
<evidence type="ECO:0000256" key="1">
    <source>
        <dbReference type="ARBA" id="ARBA00022448"/>
    </source>
</evidence>
<dbReference type="AlphaFoldDB" id="A0A318UE51"/>
<dbReference type="SUPFAM" id="SSF49464">
    <property type="entry name" value="Carboxypeptidase regulatory domain-like"/>
    <property type="match status" value="1"/>
</dbReference>
<dbReference type="EMBL" id="QKLU01000010">
    <property type="protein sequence ID" value="PYF69363.1"/>
    <property type="molecule type" value="Genomic_DNA"/>
</dbReference>
<keyword evidence="2" id="KW-0472">Membrane</keyword>
<dbReference type="Pfam" id="PF07660">
    <property type="entry name" value="STN"/>
    <property type="match status" value="1"/>
</dbReference>
<evidence type="ECO:0000313" key="5">
    <source>
        <dbReference type="EMBL" id="PYF69363.1"/>
    </source>
</evidence>
<proteinExistence type="predicted"/>
<dbReference type="SMART" id="SM00965">
    <property type="entry name" value="STN"/>
    <property type="match status" value="1"/>
</dbReference>
<feature type="non-terminal residue" evidence="5">
    <location>
        <position position="212"/>
    </location>
</feature>
<dbReference type="Proteomes" id="UP000248198">
    <property type="component" value="Unassembled WGS sequence"/>
</dbReference>
<sequence>MHKYAFNPGMPPRLWLPYKLLRIMRLTIVLLVASLVQVSAAGYGQKITIVKNNISLTEVFKEIRKQSGYNILWQPDKVDDSKKLNLKLKAQELEQVLDEVLKGQHLVYSIEDQTIRIKYQAPSFLEKLAAAWRNADVHCRVEDEKGEPLAGASVRVKGTNKAVVTDDKGEFTIKQLEENTVLVISYLGYKTKEILAKEVSGSSAIQLEPAAG</sequence>
<dbReference type="Gene3D" id="2.60.40.1120">
    <property type="entry name" value="Carboxypeptidase-like, regulatory domain"/>
    <property type="match status" value="1"/>
</dbReference>
<reference evidence="5 6" key="1">
    <citation type="submission" date="2018-06" db="EMBL/GenBank/DDBJ databases">
        <title>Genomic Encyclopedia of Archaeal and Bacterial Type Strains, Phase II (KMG-II): from individual species to whole genera.</title>
        <authorList>
            <person name="Goeker M."/>
        </authorList>
    </citation>
    <scope>NUCLEOTIDE SEQUENCE [LARGE SCALE GENOMIC DNA]</scope>
    <source>
        <strain evidence="5 6">DSM 27372</strain>
    </source>
</reference>
<name>A0A318UE51_9SPHI</name>
<dbReference type="Pfam" id="PF13715">
    <property type="entry name" value="CarbopepD_reg_2"/>
    <property type="match status" value="1"/>
</dbReference>
<dbReference type="InterPro" id="IPR011662">
    <property type="entry name" value="Secretin/TonB_short_N"/>
</dbReference>
<evidence type="ECO:0000313" key="6">
    <source>
        <dbReference type="Proteomes" id="UP000248198"/>
    </source>
</evidence>
<protein>
    <submittedName>
        <fullName evidence="5">Secretin/TonB-like protein</fullName>
    </submittedName>
</protein>
<keyword evidence="1" id="KW-0813">Transport</keyword>
<evidence type="ECO:0000256" key="3">
    <source>
        <dbReference type="ARBA" id="ARBA00023237"/>
    </source>
</evidence>
<keyword evidence="6" id="KW-1185">Reference proteome</keyword>
<gene>
    <name evidence="5" type="ORF">B0O44_1101</name>
</gene>
<evidence type="ECO:0000259" key="4">
    <source>
        <dbReference type="SMART" id="SM00965"/>
    </source>
</evidence>
<dbReference type="InterPro" id="IPR008969">
    <property type="entry name" value="CarboxyPept-like_regulatory"/>
</dbReference>
<comment type="caution">
    <text evidence="5">The sequence shown here is derived from an EMBL/GenBank/DDBJ whole genome shotgun (WGS) entry which is preliminary data.</text>
</comment>
<dbReference type="GO" id="GO:0019867">
    <property type="term" value="C:outer membrane"/>
    <property type="evidence" value="ECO:0007669"/>
    <property type="project" value="InterPro"/>
</dbReference>
<accession>A0A318UE51</accession>
<organism evidence="5 6">
    <name type="scientific">Pedobacter nutrimenti</name>
    <dbReference type="NCBI Taxonomy" id="1241337"/>
    <lineage>
        <taxon>Bacteria</taxon>
        <taxon>Pseudomonadati</taxon>
        <taxon>Bacteroidota</taxon>
        <taxon>Sphingobacteriia</taxon>
        <taxon>Sphingobacteriales</taxon>
        <taxon>Sphingobacteriaceae</taxon>
        <taxon>Pedobacter</taxon>
    </lineage>
</organism>